<feature type="domain" description="Protein translocase subunit SecDF P1" evidence="11">
    <location>
        <begin position="68"/>
        <end position="122"/>
    </location>
</feature>
<comment type="subcellular location">
    <subcellularLocation>
        <location evidence="1 9">Cell membrane</location>
        <topology evidence="1 9">Multi-pass membrane protein</topology>
    </subcellularLocation>
</comment>
<dbReference type="PANTHER" id="PTHR30081:SF1">
    <property type="entry name" value="PROTEIN TRANSLOCASE SUBUNIT SECD"/>
    <property type="match status" value="1"/>
</dbReference>
<dbReference type="GO" id="GO:0043952">
    <property type="term" value="P:protein transport by the Sec complex"/>
    <property type="evidence" value="ECO:0007669"/>
    <property type="project" value="UniProtKB-UniRule"/>
</dbReference>
<evidence type="ECO:0000256" key="4">
    <source>
        <dbReference type="ARBA" id="ARBA00022692"/>
    </source>
</evidence>
<feature type="transmembrane region" description="Helical" evidence="9">
    <location>
        <begin position="297"/>
        <end position="317"/>
    </location>
</feature>
<dbReference type="NCBIfam" id="TIGR01129">
    <property type="entry name" value="secD"/>
    <property type="match status" value="1"/>
</dbReference>
<dbReference type="InterPro" id="IPR048634">
    <property type="entry name" value="SecD_SecF_C"/>
</dbReference>
<dbReference type="InterPro" id="IPR055344">
    <property type="entry name" value="SecD_SecF_C_bact"/>
</dbReference>
<dbReference type="InterPro" id="IPR054384">
    <property type="entry name" value="SecDF_P1_head"/>
</dbReference>
<feature type="domain" description="Protein export membrane protein SecD/SecF C-terminal" evidence="10">
    <location>
        <begin position="254"/>
        <end position="428"/>
    </location>
</feature>
<dbReference type="Proteomes" id="UP000053947">
    <property type="component" value="Unassembled WGS sequence"/>
</dbReference>
<evidence type="ECO:0000259" key="11">
    <source>
        <dbReference type="Pfam" id="PF21760"/>
    </source>
</evidence>
<dbReference type="PANTHER" id="PTHR30081">
    <property type="entry name" value="PROTEIN-EXPORT MEMBRANE PROTEIN SEC"/>
    <property type="match status" value="1"/>
</dbReference>
<evidence type="ECO:0000256" key="5">
    <source>
        <dbReference type="ARBA" id="ARBA00022927"/>
    </source>
</evidence>
<dbReference type="Pfam" id="PF02355">
    <property type="entry name" value="SecD_SecF_C"/>
    <property type="match status" value="1"/>
</dbReference>
<dbReference type="Gene3D" id="3.30.70.3400">
    <property type="match status" value="1"/>
</dbReference>
<dbReference type="SUPFAM" id="SSF82866">
    <property type="entry name" value="Multidrug efflux transporter AcrB transmembrane domain"/>
    <property type="match status" value="1"/>
</dbReference>
<dbReference type="Pfam" id="PF22599">
    <property type="entry name" value="SecDF_P1_head"/>
    <property type="match status" value="1"/>
</dbReference>
<dbReference type="GO" id="GO:0006605">
    <property type="term" value="P:protein targeting"/>
    <property type="evidence" value="ECO:0007669"/>
    <property type="project" value="UniProtKB-UniRule"/>
</dbReference>
<feature type="transmembrane region" description="Helical" evidence="9">
    <location>
        <begin position="402"/>
        <end position="425"/>
    </location>
</feature>
<dbReference type="EMBL" id="LFDV01000002">
    <property type="protein sequence ID" value="KTB47562.1"/>
    <property type="molecule type" value="Genomic_DNA"/>
</dbReference>
<evidence type="ECO:0000259" key="10">
    <source>
        <dbReference type="Pfam" id="PF02355"/>
    </source>
</evidence>
<feature type="transmembrane region" description="Helical" evidence="9">
    <location>
        <begin position="377"/>
        <end position="396"/>
    </location>
</feature>
<evidence type="ECO:0000256" key="2">
    <source>
        <dbReference type="ARBA" id="ARBA00022448"/>
    </source>
</evidence>
<dbReference type="PRINTS" id="PR00702">
    <property type="entry name" value="ACRIFLAVINRP"/>
</dbReference>
<dbReference type="PATRIC" id="fig|1217799.6.peg.422"/>
<dbReference type="InterPro" id="IPR001036">
    <property type="entry name" value="Acrflvin-R"/>
</dbReference>
<evidence type="ECO:0000259" key="12">
    <source>
        <dbReference type="Pfam" id="PF22599"/>
    </source>
</evidence>
<evidence type="ECO:0000256" key="1">
    <source>
        <dbReference type="ARBA" id="ARBA00004651"/>
    </source>
</evidence>
<comment type="subunit">
    <text evidence="9">Forms a complex with SecF. Part of the essential Sec protein translocation apparatus which comprises SecA, SecYEG and auxiliary proteins SecDF. Other proteins may also be involved.</text>
</comment>
<evidence type="ECO:0000313" key="14">
    <source>
        <dbReference type="Proteomes" id="UP000053947"/>
    </source>
</evidence>
<evidence type="ECO:0000256" key="8">
    <source>
        <dbReference type="ARBA" id="ARBA00023136"/>
    </source>
</evidence>
<feature type="transmembrane region" description="Helical" evidence="9">
    <location>
        <begin position="323"/>
        <end position="344"/>
    </location>
</feature>
<proteinExistence type="inferred from homology"/>
<feature type="domain" description="SecDF P1 head subdomain" evidence="12">
    <location>
        <begin position="164"/>
        <end position="251"/>
    </location>
</feature>
<reference evidence="13 14" key="1">
    <citation type="submission" date="2015-06" db="EMBL/GenBank/DDBJ databases">
        <title>Genome sequence of the organohalide-respiring Dehalogenimonas alkenigignens type strain (IP3-3T).</title>
        <authorList>
            <person name="Key T.A."/>
            <person name="Richmond D.P."/>
            <person name="Bowman K.S."/>
            <person name="Cho Y.-J."/>
            <person name="Chun J."/>
            <person name="da Costa M.S."/>
            <person name="Rainey F.A."/>
            <person name="Moe W.M."/>
        </authorList>
    </citation>
    <scope>NUCLEOTIDE SEQUENCE [LARGE SCALE GENOMIC DNA]</scope>
    <source>
        <strain evidence="13 14">IP3-3</strain>
    </source>
</reference>
<dbReference type="HAMAP" id="MF_01463_B">
    <property type="entry name" value="SecD_B"/>
    <property type="match status" value="1"/>
</dbReference>
<organism evidence="13 14">
    <name type="scientific">Dehalogenimonas alkenigignens</name>
    <dbReference type="NCBI Taxonomy" id="1217799"/>
    <lineage>
        <taxon>Bacteria</taxon>
        <taxon>Bacillati</taxon>
        <taxon>Chloroflexota</taxon>
        <taxon>Dehalococcoidia</taxon>
        <taxon>Dehalococcoidales</taxon>
        <taxon>Dehalococcoidaceae</taxon>
        <taxon>Dehalogenimonas</taxon>
    </lineage>
</organism>
<dbReference type="RefSeq" id="WP_058438224.1">
    <property type="nucleotide sequence ID" value="NZ_KQ758903.1"/>
</dbReference>
<dbReference type="OrthoDB" id="9805019at2"/>
<dbReference type="Gene3D" id="3.30.1360.200">
    <property type="match status" value="1"/>
</dbReference>
<keyword evidence="3 9" id="KW-1003">Cell membrane</keyword>
<dbReference type="GO" id="GO:0015450">
    <property type="term" value="F:protein-transporting ATPase activity"/>
    <property type="evidence" value="ECO:0007669"/>
    <property type="project" value="InterPro"/>
</dbReference>
<evidence type="ECO:0000256" key="3">
    <source>
        <dbReference type="ARBA" id="ARBA00022475"/>
    </source>
</evidence>
<dbReference type="Gene3D" id="1.20.1640.10">
    <property type="entry name" value="Multidrug efflux transporter AcrB transmembrane domain"/>
    <property type="match status" value="1"/>
</dbReference>
<keyword evidence="14" id="KW-1185">Reference proteome</keyword>
<comment type="caution">
    <text evidence="13">The sequence shown here is derived from an EMBL/GenBank/DDBJ whole genome shotgun (WGS) entry which is preliminary data.</text>
</comment>
<comment type="function">
    <text evidence="9">Part of the Sec protein translocase complex. Interacts with the SecYEG preprotein conducting channel. SecDF uses the proton motive force (PMF) to complete protein translocation after the ATP-dependent function of SecA.</text>
</comment>
<dbReference type="GO" id="GO:0065002">
    <property type="term" value="P:intracellular protein transmembrane transport"/>
    <property type="evidence" value="ECO:0007669"/>
    <property type="project" value="UniProtKB-UniRule"/>
</dbReference>
<sequence length="449" mass="48010">MKKYRFGLITILVLFILSALVVLPVGKGVIGGRAIELGLDLQGGLHLVYEADLSGVAEADRDSILNGVVDVISNRVNPLGVSEPNIEKQGDNRVVVQLPGTALTDAQKQRIGSTALLVFAELAAEGEEARWENELGRWKPATAEIDGAVKELDSSYFKDNTFLTSDQTTGRIELRFEWNEEGAKISEAVTTRILGKRMGIFEGDTALLGDNGQPIAPVVEGIISTSGVITGLSFNEAEILSRQLNAGRLPVPLEIIYENTVSPVLGADFVDRSVLAGAVGVILVMIFMTAFYRLPGFLSSLALMVYIAIVLAIYKLVPVTLTLAGIGGFILSIGMAVDANVLIFERMKEELRARRTVGAAIEAGFSRAWTAIWDSNVTTLIVCAILVWVGGSVAAGAPVQGFALTLGVGVLSSMFTAMFVTRTFLRMLIGSQTARKLSLFTTEAGDQNA</sequence>
<keyword evidence="6 9" id="KW-1133">Transmembrane helix</keyword>
<comment type="similarity">
    <text evidence="9">Belongs to the SecD/SecF family. SecD subfamily.</text>
</comment>
<comment type="caution">
    <text evidence="9">Lacks conserved residue(s) required for the propagation of feature annotation.</text>
</comment>
<keyword evidence="4 9" id="KW-0812">Transmembrane</keyword>
<accession>A0A0W0GG85</accession>
<feature type="transmembrane region" description="Helical" evidence="9">
    <location>
        <begin position="274"/>
        <end position="292"/>
    </location>
</feature>
<dbReference type="InterPro" id="IPR048631">
    <property type="entry name" value="SecD_1st"/>
</dbReference>
<evidence type="ECO:0000256" key="9">
    <source>
        <dbReference type="HAMAP-Rule" id="MF_01463"/>
    </source>
</evidence>
<dbReference type="InterPro" id="IPR005791">
    <property type="entry name" value="SecD"/>
</dbReference>
<name>A0A0W0GG85_9CHLR</name>
<keyword evidence="7 9" id="KW-0811">Translocation</keyword>
<keyword evidence="5 9" id="KW-0653">Protein transport</keyword>
<dbReference type="NCBIfam" id="TIGR00916">
    <property type="entry name" value="2A0604s01"/>
    <property type="match status" value="1"/>
</dbReference>
<evidence type="ECO:0000256" key="7">
    <source>
        <dbReference type="ARBA" id="ARBA00023010"/>
    </source>
</evidence>
<keyword evidence="2 9" id="KW-0813">Transport</keyword>
<dbReference type="AlphaFoldDB" id="A0A0W0GG85"/>
<protein>
    <recommendedName>
        <fullName evidence="9">Protein translocase subunit SecD</fullName>
    </recommendedName>
</protein>
<dbReference type="GO" id="GO:0005886">
    <property type="term" value="C:plasma membrane"/>
    <property type="evidence" value="ECO:0007669"/>
    <property type="project" value="UniProtKB-SubCell"/>
</dbReference>
<keyword evidence="8 9" id="KW-0472">Membrane</keyword>
<gene>
    <name evidence="9" type="primary">secD</name>
    <name evidence="13" type="ORF">DEALK_04070</name>
</gene>
<dbReference type="Pfam" id="PF21760">
    <property type="entry name" value="SecD_1st"/>
    <property type="match status" value="1"/>
</dbReference>
<dbReference type="STRING" id="1217799.DEALK_04070"/>
<dbReference type="InterPro" id="IPR022813">
    <property type="entry name" value="SecD/SecF_arch_bac"/>
</dbReference>
<evidence type="ECO:0000256" key="6">
    <source>
        <dbReference type="ARBA" id="ARBA00022989"/>
    </source>
</evidence>
<evidence type="ECO:0000313" key="13">
    <source>
        <dbReference type="EMBL" id="KTB47562.1"/>
    </source>
</evidence>